<accession>A0A7I9V112</accession>
<sequence length="62" mass="6605">MAVLQFGIPVGTILAFFTTGLITDAFDSWRAPFLVAAVRVSSWLCSCCVSTNPRAVPPTTCP</sequence>
<dbReference type="Proteomes" id="UP000444980">
    <property type="component" value="Unassembled WGS sequence"/>
</dbReference>
<dbReference type="InterPro" id="IPR036259">
    <property type="entry name" value="MFS_trans_sf"/>
</dbReference>
<dbReference type="EMBL" id="BJOU01000011">
    <property type="protein sequence ID" value="GED98862.1"/>
    <property type="molecule type" value="Genomic_DNA"/>
</dbReference>
<evidence type="ECO:0000313" key="1">
    <source>
        <dbReference type="EMBL" id="GED98862.1"/>
    </source>
</evidence>
<proteinExistence type="predicted"/>
<reference evidence="2" key="1">
    <citation type="submission" date="2019-06" db="EMBL/GenBank/DDBJ databases">
        <title>Gordonia isolated from sludge of a wastewater treatment plant.</title>
        <authorList>
            <person name="Tamura T."/>
            <person name="Aoyama K."/>
            <person name="Kang Y."/>
            <person name="Saito S."/>
            <person name="Akiyama N."/>
            <person name="Yazawa K."/>
            <person name="Gonoi T."/>
            <person name="Mikami Y."/>
        </authorList>
    </citation>
    <scope>NUCLEOTIDE SEQUENCE [LARGE SCALE GENOMIC DNA]</scope>
    <source>
        <strain evidence="2">NBRC 107697</strain>
    </source>
</reference>
<name>A0A7I9V112_9ACTN</name>
<dbReference type="AlphaFoldDB" id="A0A7I9V112"/>
<gene>
    <name evidence="1" type="ORF">nbrc107697_29010</name>
</gene>
<evidence type="ECO:0000313" key="2">
    <source>
        <dbReference type="Proteomes" id="UP000444980"/>
    </source>
</evidence>
<protein>
    <recommendedName>
        <fullName evidence="3">MFS transporter</fullName>
    </recommendedName>
</protein>
<evidence type="ECO:0008006" key="3">
    <source>
        <dbReference type="Google" id="ProtNLM"/>
    </source>
</evidence>
<dbReference type="Gene3D" id="1.20.1250.20">
    <property type="entry name" value="MFS general substrate transporter like domains"/>
    <property type="match status" value="1"/>
</dbReference>
<keyword evidence="2" id="KW-1185">Reference proteome</keyword>
<dbReference type="SUPFAM" id="SSF103473">
    <property type="entry name" value="MFS general substrate transporter"/>
    <property type="match status" value="1"/>
</dbReference>
<comment type="caution">
    <text evidence="1">The sequence shown here is derived from an EMBL/GenBank/DDBJ whole genome shotgun (WGS) entry which is preliminary data.</text>
</comment>
<organism evidence="1 2">
    <name type="scientific">Gordonia crocea</name>
    <dbReference type="NCBI Taxonomy" id="589162"/>
    <lineage>
        <taxon>Bacteria</taxon>
        <taxon>Bacillati</taxon>
        <taxon>Actinomycetota</taxon>
        <taxon>Actinomycetes</taxon>
        <taxon>Mycobacteriales</taxon>
        <taxon>Gordoniaceae</taxon>
        <taxon>Gordonia</taxon>
    </lineage>
</organism>